<dbReference type="EC" id="2.5.1.61" evidence="9"/>
<protein>
    <recommendedName>
        <fullName evidence="9">Porphobilinogen deaminase</fullName>
        <shortName evidence="9">PBG</shortName>
        <ecNumber evidence="9">2.5.1.61</ecNumber>
    </recommendedName>
    <alternativeName>
        <fullName evidence="9">Hydroxymethylbilane synthase</fullName>
        <shortName evidence="9">HMBS</shortName>
    </alternativeName>
    <alternativeName>
        <fullName evidence="9">Pre-uroporphyrinogen synthase</fullName>
    </alternativeName>
</protein>
<evidence type="ECO:0000313" key="12">
    <source>
        <dbReference type="EMBL" id="TDX51385.1"/>
    </source>
</evidence>
<keyword evidence="7 9" id="KW-0627">Porphyrin biosynthesis</keyword>
<comment type="miscellaneous">
    <text evidence="9">The porphobilinogen subunits are added to the dipyrromethane group.</text>
</comment>
<organism evidence="12 13">
    <name type="scientific">Orenia marismortui</name>
    <dbReference type="NCBI Taxonomy" id="46469"/>
    <lineage>
        <taxon>Bacteria</taxon>
        <taxon>Bacillati</taxon>
        <taxon>Bacillota</taxon>
        <taxon>Clostridia</taxon>
        <taxon>Halanaerobiales</taxon>
        <taxon>Halobacteroidaceae</taxon>
        <taxon>Orenia</taxon>
    </lineage>
</organism>
<dbReference type="HAMAP" id="MF_00260">
    <property type="entry name" value="Porphobil_deam"/>
    <property type="match status" value="1"/>
</dbReference>
<keyword evidence="6 9" id="KW-0808">Transferase</keyword>
<comment type="cofactor">
    <cofactor evidence="9">
        <name>dipyrromethane</name>
        <dbReference type="ChEBI" id="CHEBI:60342"/>
    </cofactor>
    <text evidence="9">Binds 1 dipyrromethane group covalently.</text>
</comment>
<comment type="catalytic activity">
    <reaction evidence="8 9">
        <text>4 porphobilinogen + H2O = hydroxymethylbilane + 4 NH4(+)</text>
        <dbReference type="Rhea" id="RHEA:13185"/>
        <dbReference type="ChEBI" id="CHEBI:15377"/>
        <dbReference type="ChEBI" id="CHEBI:28938"/>
        <dbReference type="ChEBI" id="CHEBI:57845"/>
        <dbReference type="ChEBI" id="CHEBI:58126"/>
        <dbReference type="EC" id="2.5.1.61"/>
    </reaction>
</comment>
<dbReference type="Gene3D" id="3.30.160.40">
    <property type="entry name" value="Porphobilinogen deaminase, C-terminal domain"/>
    <property type="match status" value="1"/>
</dbReference>
<feature type="domain" description="Porphobilinogen deaminase N-terminal" evidence="10">
    <location>
        <begin position="3"/>
        <end position="210"/>
    </location>
</feature>
<comment type="pathway">
    <text evidence="2">Porphyrin-containing compound metabolism; protoporphyrin-IX biosynthesis; coproporphyrinogen-III from 5-aminolevulinate: step 2/4.</text>
</comment>
<gene>
    <name evidence="9" type="primary">hemC</name>
    <name evidence="12" type="ORF">C7959_11330</name>
</gene>
<dbReference type="Pfam" id="PF03900">
    <property type="entry name" value="Porphobil_deamC"/>
    <property type="match status" value="1"/>
</dbReference>
<evidence type="ECO:0000256" key="2">
    <source>
        <dbReference type="ARBA" id="ARBA00004735"/>
    </source>
</evidence>
<dbReference type="PANTHER" id="PTHR11557:SF0">
    <property type="entry name" value="PORPHOBILINOGEN DEAMINASE"/>
    <property type="match status" value="1"/>
</dbReference>
<dbReference type="AlphaFoldDB" id="A0A4R8H7F0"/>
<dbReference type="RefSeq" id="WP_208324396.1">
    <property type="nucleotide sequence ID" value="NZ_SOEG01000013.1"/>
</dbReference>
<comment type="function">
    <text evidence="1 9">Tetrapolymerization of the monopyrrole PBG into the hydroxymethylbilane pre-uroporphyrinogen in several discrete steps.</text>
</comment>
<reference evidence="12 13" key="1">
    <citation type="submission" date="2019-03" db="EMBL/GenBank/DDBJ databases">
        <title>Subsurface microbial communities from deep shales in Ohio and West Virginia, USA.</title>
        <authorList>
            <person name="Wrighton K."/>
        </authorList>
    </citation>
    <scope>NUCLEOTIDE SEQUENCE [LARGE SCALE GENOMIC DNA]</scope>
    <source>
        <strain evidence="12 13">MSL 6dP</strain>
    </source>
</reference>
<dbReference type="Proteomes" id="UP000295832">
    <property type="component" value="Unassembled WGS sequence"/>
</dbReference>
<dbReference type="PANTHER" id="PTHR11557">
    <property type="entry name" value="PORPHOBILINOGEN DEAMINASE"/>
    <property type="match status" value="1"/>
</dbReference>
<comment type="similarity">
    <text evidence="4 9">Belongs to the HMBS family.</text>
</comment>
<dbReference type="FunFam" id="3.30.160.40:FF:000002">
    <property type="entry name" value="Porphobilinogen deaminase"/>
    <property type="match status" value="1"/>
</dbReference>
<dbReference type="CDD" id="cd13646">
    <property type="entry name" value="PBP2_EcHMBS_like"/>
    <property type="match status" value="1"/>
</dbReference>
<feature type="domain" description="Porphobilinogen deaminase C-terminal" evidence="11">
    <location>
        <begin position="224"/>
        <end position="292"/>
    </location>
</feature>
<evidence type="ECO:0000256" key="6">
    <source>
        <dbReference type="ARBA" id="ARBA00022679"/>
    </source>
</evidence>
<evidence type="ECO:0000256" key="1">
    <source>
        <dbReference type="ARBA" id="ARBA00002869"/>
    </source>
</evidence>
<feature type="modified residue" description="S-(dipyrrolylmethanemethyl)cysteine" evidence="9">
    <location>
        <position position="239"/>
    </location>
</feature>
<name>A0A4R8H7F0_9FIRM</name>
<dbReference type="SUPFAM" id="SSF54782">
    <property type="entry name" value="Porphobilinogen deaminase (hydroxymethylbilane synthase), C-terminal domain"/>
    <property type="match status" value="1"/>
</dbReference>
<keyword evidence="13" id="KW-1185">Reference proteome</keyword>
<evidence type="ECO:0000256" key="9">
    <source>
        <dbReference type="HAMAP-Rule" id="MF_00260"/>
    </source>
</evidence>
<comment type="pathway">
    <text evidence="3">Porphyrin-containing compound metabolism; chlorophyll biosynthesis.</text>
</comment>
<evidence type="ECO:0000256" key="5">
    <source>
        <dbReference type="ARBA" id="ARBA00011245"/>
    </source>
</evidence>
<proteinExistence type="inferred from homology"/>
<evidence type="ECO:0000259" key="11">
    <source>
        <dbReference type="Pfam" id="PF03900"/>
    </source>
</evidence>
<comment type="caution">
    <text evidence="12">The sequence shown here is derived from an EMBL/GenBank/DDBJ whole genome shotgun (WGS) entry which is preliminary data.</text>
</comment>
<dbReference type="NCBIfam" id="TIGR00212">
    <property type="entry name" value="hemC"/>
    <property type="match status" value="1"/>
</dbReference>
<dbReference type="EMBL" id="SOEG01000013">
    <property type="protein sequence ID" value="TDX51385.1"/>
    <property type="molecule type" value="Genomic_DNA"/>
</dbReference>
<evidence type="ECO:0000256" key="4">
    <source>
        <dbReference type="ARBA" id="ARBA00005638"/>
    </source>
</evidence>
<evidence type="ECO:0000256" key="3">
    <source>
        <dbReference type="ARBA" id="ARBA00005173"/>
    </source>
</evidence>
<sequence length="307" mass="33525">MEISIGTRKSQLAVAQSQLVADELKNNFPDYQFNLKKMSTKGDRITDRALIEIGGKGLFIKEIELALLKGNIDLAIHSLKDVPSQIADQFEIVATPKRANPLDVLISKEDQTLDQLAKGAKIGTGSLRRRAQLLNYRPDLEVVAIRGNIDTRIKKLSSEDLDGIILAAAGLERMGWEDKITQYLDPKISLPAVGQGALALEVKRDNYSIKEVIKKINDRDTFDAISAERAFLGYLEGSCKVPIGAYADLEGDSLVVEGMVASVDGSRLLRAKVRGLRSEAKELGVKLAKELVEQGASEILAEIKGAE</sequence>
<dbReference type="FunFam" id="3.40.190.10:FF:000005">
    <property type="entry name" value="Porphobilinogen deaminase"/>
    <property type="match status" value="1"/>
</dbReference>
<dbReference type="InterPro" id="IPR022417">
    <property type="entry name" value="Porphobilin_deaminase_N"/>
</dbReference>
<evidence type="ECO:0000256" key="7">
    <source>
        <dbReference type="ARBA" id="ARBA00023244"/>
    </source>
</evidence>
<accession>A0A4R8H7F0</accession>
<evidence type="ECO:0000256" key="8">
    <source>
        <dbReference type="ARBA" id="ARBA00048169"/>
    </source>
</evidence>
<dbReference type="GO" id="GO:0006782">
    <property type="term" value="P:protoporphyrinogen IX biosynthetic process"/>
    <property type="evidence" value="ECO:0007669"/>
    <property type="project" value="UniProtKB-UniRule"/>
</dbReference>
<dbReference type="PROSITE" id="PS00533">
    <property type="entry name" value="PORPHOBILINOGEN_DEAM"/>
    <property type="match status" value="1"/>
</dbReference>
<dbReference type="SUPFAM" id="SSF53850">
    <property type="entry name" value="Periplasmic binding protein-like II"/>
    <property type="match status" value="1"/>
</dbReference>
<evidence type="ECO:0000313" key="13">
    <source>
        <dbReference type="Proteomes" id="UP000295832"/>
    </source>
</evidence>
<dbReference type="PRINTS" id="PR00151">
    <property type="entry name" value="PORPHBDMNASE"/>
</dbReference>
<dbReference type="InterPro" id="IPR022418">
    <property type="entry name" value="Porphobilinogen_deaminase_C"/>
</dbReference>
<dbReference type="GO" id="GO:0004418">
    <property type="term" value="F:hydroxymethylbilane synthase activity"/>
    <property type="evidence" value="ECO:0007669"/>
    <property type="project" value="UniProtKB-UniRule"/>
</dbReference>
<dbReference type="GO" id="GO:0005737">
    <property type="term" value="C:cytoplasm"/>
    <property type="evidence" value="ECO:0007669"/>
    <property type="project" value="UniProtKB-UniRule"/>
</dbReference>
<comment type="subunit">
    <text evidence="5 9">Monomer.</text>
</comment>
<dbReference type="PIRSF" id="PIRSF001438">
    <property type="entry name" value="4pyrrol_synth_OHMeBilane_synth"/>
    <property type="match status" value="1"/>
</dbReference>
<dbReference type="InterPro" id="IPR022419">
    <property type="entry name" value="Porphobilin_deaminase_cofac_BS"/>
</dbReference>
<dbReference type="InterPro" id="IPR000860">
    <property type="entry name" value="HemC"/>
</dbReference>
<dbReference type="Pfam" id="PF01379">
    <property type="entry name" value="Porphobil_deam"/>
    <property type="match status" value="1"/>
</dbReference>
<dbReference type="Gene3D" id="3.40.190.10">
    <property type="entry name" value="Periplasmic binding protein-like II"/>
    <property type="match status" value="2"/>
</dbReference>
<dbReference type="STRING" id="926561.GCA_000379025_01545"/>
<evidence type="ECO:0000259" key="10">
    <source>
        <dbReference type="Pfam" id="PF01379"/>
    </source>
</evidence>
<dbReference type="InterPro" id="IPR036803">
    <property type="entry name" value="Porphobilinogen_deaminase_C_sf"/>
</dbReference>